<dbReference type="InterPro" id="IPR009057">
    <property type="entry name" value="Homeodomain-like_sf"/>
</dbReference>
<dbReference type="GO" id="GO:0003700">
    <property type="term" value="F:DNA-binding transcription factor activity"/>
    <property type="evidence" value="ECO:0007669"/>
    <property type="project" value="InterPro"/>
</dbReference>
<evidence type="ECO:0000256" key="3">
    <source>
        <dbReference type="ARBA" id="ARBA00023163"/>
    </source>
</evidence>
<accession>A0AA42LNS9</accession>
<sequence length="289" mass="31903">MTLANPKQDWILRAATSGHVERIEAYFGGHGYDMHRHDTYAIGRTLSGVQSFHYRRDFRHSLPGGTIVLHPDEPHDGQAGTEAGFHYRMIYVEPALIQQILGGRPLPFIAGGLSGDARLHAASGALLLNTQEALDPLREDDALYDLAHALCAAAGGPGGRKAGPRTGQQTGQQRGRQTGRRSADYVAAERARHYIHDSLDTTITLDALAAAAGKDRWSLSRDFRALFGTSPYRYVMLRRLDLARRLIANGMPLADAAAHAGFTDQSHLTRRHVQTYGMPPDRWRRMLHA</sequence>
<reference evidence="6" key="1">
    <citation type="submission" date="2022-09" db="EMBL/GenBank/DDBJ databases">
        <title>Intensive care unit water sources are persistently colonized with multi-drug resistant bacteria and are the site of extensive horizontal gene transfer of antibiotic resistance genes.</title>
        <authorList>
            <person name="Diorio-Toth L."/>
        </authorList>
    </citation>
    <scope>NUCLEOTIDE SEQUENCE</scope>
    <source>
        <strain evidence="6">GD03843</strain>
    </source>
</reference>
<gene>
    <name evidence="6" type="ORF">N5D93_11270</name>
</gene>
<dbReference type="PANTHER" id="PTHR46796">
    <property type="entry name" value="HTH-TYPE TRANSCRIPTIONAL ACTIVATOR RHAS-RELATED"/>
    <property type="match status" value="1"/>
</dbReference>
<dbReference type="Pfam" id="PF02311">
    <property type="entry name" value="AraC_binding"/>
    <property type="match status" value="1"/>
</dbReference>
<dbReference type="SUPFAM" id="SSF51215">
    <property type="entry name" value="Regulatory protein AraC"/>
    <property type="match status" value="1"/>
</dbReference>
<comment type="caution">
    <text evidence="6">The sequence shown here is derived from an EMBL/GenBank/DDBJ whole genome shotgun (WGS) entry which is preliminary data.</text>
</comment>
<dbReference type="InterPro" id="IPR003313">
    <property type="entry name" value="AraC-bd"/>
</dbReference>
<name>A0AA42LNS9_9BURK</name>
<dbReference type="GO" id="GO:0043565">
    <property type="term" value="F:sequence-specific DNA binding"/>
    <property type="evidence" value="ECO:0007669"/>
    <property type="project" value="InterPro"/>
</dbReference>
<dbReference type="InterPro" id="IPR050204">
    <property type="entry name" value="AraC_XylS_family_regulators"/>
</dbReference>
<proteinExistence type="predicted"/>
<dbReference type="SUPFAM" id="SSF46689">
    <property type="entry name" value="Homeodomain-like"/>
    <property type="match status" value="2"/>
</dbReference>
<dbReference type="PANTHER" id="PTHR46796:SF2">
    <property type="entry name" value="TRANSCRIPTIONAL REGULATORY PROTEIN"/>
    <property type="match status" value="1"/>
</dbReference>
<dbReference type="Gene3D" id="1.10.10.60">
    <property type="entry name" value="Homeodomain-like"/>
    <property type="match status" value="1"/>
</dbReference>
<evidence type="ECO:0000256" key="2">
    <source>
        <dbReference type="ARBA" id="ARBA00023125"/>
    </source>
</evidence>
<feature type="region of interest" description="Disordered" evidence="4">
    <location>
        <begin position="156"/>
        <end position="183"/>
    </location>
</feature>
<feature type="compositionally biased region" description="Low complexity" evidence="4">
    <location>
        <begin position="164"/>
        <end position="176"/>
    </location>
</feature>
<keyword evidence="2" id="KW-0238">DNA-binding</keyword>
<keyword evidence="3" id="KW-0804">Transcription</keyword>
<dbReference type="RefSeq" id="WP_279995172.1">
    <property type="nucleotide sequence ID" value="NZ_JAOCDZ010000007.1"/>
</dbReference>
<evidence type="ECO:0000256" key="1">
    <source>
        <dbReference type="ARBA" id="ARBA00023015"/>
    </source>
</evidence>
<dbReference type="Proteomes" id="UP001161094">
    <property type="component" value="Unassembled WGS sequence"/>
</dbReference>
<dbReference type="PROSITE" id="PS01124">
    <property type="entry name" value="HTH_ARAC_FAMILY_2"/>
    <property type="match status" value="1"/>
</dbReference>
<dbReference type="SMART" id="SM00342">
    <property type="entry name" value="HTH_ARAC"/>
    <property type="match status" value="1"/>
</dbReference>
<dbReference type="EMBL" id="JAOCDZ010000007">
    <property type="protein sequence ID" value="MDH0736392.1"/>
    <property type="molecule type" value="Genomic_DNA"/>
</dbReference>
<evidence type="ECO:0000313" key="7">
    <source>
        <dbReference type="Proteomes" id="UP001161094"/>
    </source>
</evidence>
<evidence type="ECO:0000259" key="5">
    <source>
        <dbReference type="PROSITE" id="PS01124"/>
    </source>
</evidence>
<dbReference type="InterPro" id="IPR018060">
    <property type="entry name" value="HTH_AraC"/>
</dbReference>
<evidence type="ECO:0000256" key="4">
    <source>
        <dbReference type="SAM" id="MobiDB-lite"/>
    </source>
</evidence>
<organism evidence="6 7">
    <name type="scientific">Achromobacter spanius</name>
    <dbReference type="NCBI Taxonomy" id="217203"/>
    <lineage>
        <taxon>Bacteria</taxon>
        <taxon>Pseudomonadati</taxon>
        <taxon>Pseudomonadota</taxon>
        <taxon>Betaproteobacteria</taxon>
        <taxon>Burkholderiales</taxon>
        <taxon>Alcaligenaceae</taxon>
        <taxon>Achromobacter</taxon>
    </lineage>
</organism>
<dbReference type="Pfam" id="PF12833">
    <property type="entry name" value="HTH_18"/>
    <property type="match status" value="1"/>
</dbReference>
<feature type="domain" description="HTH araC/xylS-type" evidence="5">
    <location>
        <begin position="189"/>
        <end position="286"/>
    </location>
</feature>
<keyword evidence="1" id="KW-0805">Transcription regulation</keyword>
<evidence type="ECO:0000313" key="6">
    <source>
        <dbReference type="EMBL" id="MDH0736392.1"/>
    </source>
</evidence>
<protein>
    <submittedName>
        <fullName evidence="6">AraC family transcriptional regulator</fullName>
    </submittedName>
</protein>
<dbReference type="InterPro" id="IPR037923">
    <property type="entry name" value="HTH-like"/>
</dbReference>
<dbReference type="AlphaFoldDB" id="A0AA42LNS9"/>